<evidence type="ECO:0000256" key="11">
    <source>
        <dbReference type="SAM" id="SignalP"/>
    </source>
</evidence>
<comment type="subunit">
    <text evidence="2">Homotrimer.</text>
</comment>
<keyword evidence="9" id="KW-0472">Membrane</keyword>
<keyword evidence="10" id="KW-0998">Cell outer membrane</keyword>
<keyword evidence="6 11" id="KW-0732">Signal</keyword>
<organism evidence="13 14">
    <name type="scientific">Pseudaquabacterium inlustre</name>
    <dbReference type="NCBI Taxonomy" id="2984192"/>
    <lineage>
        <taxon>Bacteria</taxon>
        <taxon>Pseudomonadati</taxon>
        <taxon>Pseudomonadota</taxon>
        <taxon>Betaproteobacteria</taxon>
        <taxon>Burkholderiales</taxon>
        <taxon>Sphaerotilaceae</taxon>
        <taxon>Pseudaquabacterium</taxon>
    </lineage>
</organism>
<protein>
    <submittedName>
        <fullName evidence="13">Porin</fullName>
    </submittedName>
</protein>
<dbReference type="PANTHER" id="PTHR34501">
    <property type="entry name" value="PROTEIN YDDL-RELATED"/>
    <property type="match status" value="1"/>
</dbReference>
<dbReference type="InterPro" id="IPR033900">
    <property type="entry name" value="Gram_neg_porin_domain"/>
</dbReference>
<dbReference type="SUPFAM" id="SSF56935">
    <property type="entry name" value="Porins"/>
    <property type="match status" value="1"/>
</dbReference>
<evidence type="ECO:0000256" key="4">
    <source>
        <dbReference type="ARBA" id="ARBA00022452"/>
    </source>
</evidence>
<evidence type="ECO:0000313" key="14">
    <source>
        <dbReference type="Proteomes" id="UP001365405"/>
    </source>
</evidence>
<name>A0ABU9CQP9_9BURK</name>
<feature type="chain" id="PRO_5045177117" evidence="11">
    <location>
        <begin position="22"/>
        <end position="361"/>
    </location>
</feature>
<evidence type="ECO:0000256" key="3">
    <source>
        <dbReference type="ARBA" id="ARBA00022448"/>
    </source>
</evidence>
<evidence type="ECO:0000256" key="8">
    <source>
        <dbReference type="ARBA" id="ARBA00023114"/>
    </source>
</evidence>
<dbReference type="Pfam" id="PF13609">
    <property type="entry name" value="Porin_4"/>
    <property type="match status" value="1"/>
</dbReference>
<dbReference type="EMBL" id="JBBUTH010000010">
    <property type="protein sequence ID" value="MEK8053074.1"/>
    <property type="molecule type" value="Genomic_DNA"/>
</dbReference>
<keyword evidence="5" id="KW-0812">Transmembrane</keyword>
<dbReference type="InterPro" id="IPR050298">
    <property type="entry name" value="Gram-neg_bact_OMP"/>
</dbReference>
<feature type="domain" description="Porin" evidence="12">
    <location>
        <begin position="9"/>
        <end position="331"/>
    </location>
</feature>
<evidence type="ECO:0000256" key="2">
    <source>
        <dbReference type="ARBA" id="ARBA00011233"/>
    </source>
</evidence>
<proteinExistence type="predicted"/>
<keyword evidence="3" id="KW-0813">Transport</keyword>
<evidence type="ECO:0000259" key="12">
    <source>
        <dbReference type="Pfam" id="PF13609"/>
    </source>
</evidence>
<comment type="subcellular location">
    <subcellularLocation>
        <location evidence="1">Cell outer membrane</location>
        <topology evidence="1">Multi-pass membrane protein</topology>
    </subcellularLocation>
</comment>
<dbReference type="Proteomes" id="UP001365405">
    <property type="component" value="Unassembled WGS sequence"/>
</dbReference>
<comment type="caution">
    <text evidence="13">The sequence shown here is derived from an EMBL/GenBank/DDBJ whole genome shotgun (WGS) entry which is preliminary data.</text>
</comment>
<evidence type="ECO:0000256" key="6">
    <source>
        <dbReference type="ARBA" id="ARBA00022729"/>
    </source>
</evidence>
<dbReference type="PANTHER" id="PTHR34501:SF9">
    <property type="entry name" value="MAJOR OUTER MEMBRANE PROTEIN P.IA"/>
    <property type="match status" value="1"/>
</dbReference>
<keyword evidence="4" id="KW-1134">Transmembrane beta strand</keyword>
<evidence type="ECO:0000256" key="7">
    <source>
        <dbReference type="ARBA" id="ARBA00023065"/>
    </source>
</evidence>
<keyword evidence="7" id="KW-0406">Ion transport</keyword>
<dbReference type="InterPro" id="IPR023614">
    <property type="entry name" value="Porin_dom_sf"/>
</dbReference>
<evidence type="ECO:0000313" key="13">
    <source>
        <dbReference type="EMBL" id="MEK8053074.1"/>
    </source>
</evidence>
<accession>A0ABU9CQP9</accession>
<keyword evidence="8" id="KW-0626">Porin</keyword>
<dbReference type="RefSeq" id="WP_341412805.1">
    <property type="nucleotide sequence ID" value="NZ_JBBUTH010000010.1"/>
</dbReference>
<dbReference type="Gene3D" id="2.40.160.10">
    <property type="entry name" value="Porin"/>
    <property type="match status" value="1"/>
</dbReference>
<feature type="signal peptide" evidence="11">
    <location>
        <begin position="1"/>
        <end position="21"/>
    </location>
</feature>
<evidence type="ECO:0000256" key="1">
    <source>
        <dbReference type="ARBA" id="ARBA00004571"/>
    </source>
</evidence>
<dbReference type="CDD" id="cd00342">
    <property type="entry name" value="gram_neg_porins"/>
    <property type="match status" value="1"/>
</dbReference>
<keyword evidence="14" id="KW-1185">Reference proteome</keyword>
<evidence type="ECO:0000256" key="10">
    <source>
        <dbReference type="ARBA" id="ARBA00023237"/>
    </source>
</evidence>
<evidence type="ECO:0000256" key="5">
    <source>
        <dbReference type="ARBA" id="ARBA00022692"/>
    </source>
</evidence>
<reference evidence="13 14" key="1">
    <citation type="submission" date="2024-04" db="EMBL/GenBank/DDBJ databases">
        <title>Novel species of the genus Ideonella isolated from streams.</title>
        <authorList>
            <person name="Lu H."/>
        </authorList>
    </citation>
    <scope>NUCLEOTIDE SEQUENCE [LARGE SCALE GENOMIC DNA]</scope>
    <source>
        <strain evidence="13 14">DXS22W</strain>
    </source>
</reference>
<sequence length="361" mass="37405">MNIRTIATTTLACCAAAGSWAQSSITIGGVIDAAARQVRNEGRGAVSSLASGGNSTSRLIFRGSDDLGDGMSASFHLETGLLLDTGTSASATQFWDRRSTLSLATPALGELRGGRDYVPTYTLWTRHDPFSYVGVAGSTNLLANSQQGPVRAAFGTTANTLVRASNTLQWLLPSAPAGMAGLEGGVMVSAREGGNSADGQHKLQGVRLGYVTKAFSVGAATSTTESNLTTLGRFRDTSVGAIGELGMARVSAAWRRLSYGPATQTDVMLGLWWPVAGGEVKASWHRANLDGKVGSTAVQANDATQWGLGYVYSLSRRSALYASCSRISNDGAATFTVPGGASGMTAGGRSTGYELGVRHTF</sequence>
<gene>
    <name evidence="13" type="ORF">AACH10_22665</name>
</gene>
<evidence type="ECO:0000256" key="9">
    <source>
        <dbReference type="ARBA" id="ARBA00023136"/>
    </source>
</evidence>